<dbReference type="Proteomes" id="UP001642540">
    <property type="component" value="Unassembled WGS sequence"/>
</dbReference>
<accession>A0ABP1RDU0</accession>
<gene>
    <name evidence="1" type="ORF">ODALV1_LOCUS21621</name>
</gene>
<evidence type="ECO:0000313" key="1">
    <source>
        <dbReference type="EMBL" id="CAL8126932.1"/>
    </source>
</evidence>
<sequence length="231" mass="26533">MERATELHERLSVRKGSVYIKDTDKEMLEKLSSLKVHKHFIIQKKTSIDYFTMSNVTHEIMDPRKNILFRATRPRSLFLKKPKNKILVKNLRNVELFRIAIEPTSNLDAINTAEATIYVYPKRKVAKVEIYGGVYSQRSYEIFNYEGQTAFTIDPVVKKTGNSAITEYNVSTKKGSFASIMMKTGLNCILSTDECATVFEKLTLIAVLLGMDLLKSRSRDKDPLKNQYLLH</sequence>
<protein>
    <submittedName>
        <fullName evidence="1">Uncharacterized protein</fullName>
    </submittedName>
</protein>
<proteinExistence type="predicted"/>
<dbReference type="EMBL" id="CAXLJM020000072">
    <property type="protein sequence ID" value="CAL8126932.1"/>
    <property type="molecule type" value="Genomic_DNA"/>
</dbReference>
<comment type="caution">
    <text evidence="1">The sequence shown here is derived from an EMBL/GenBank/DDBJ whole genome shotgun (WGS) entry which is preliminary data.</text>
</comment>
<organism evidence="1 2">
    <name type="scientific">Orchesella dallaii</name>
    <dbReference type="NCBI Taxonomy" id="48710"/>
    <lineage>
        <taxon>Eukaryota</taxon>
        <taxon>Metazoa</taxon>
        <taxon>Ecdysozoa</taxon>
        <taxon>Arthropoda</taxon>
        <taxon>Hexapoda</taxon>
        <taxon>Collembola</taxon>
        <taxon>Entomobryomorpha</taxon>
        <taxon>Entomobryoidea</taxon>
        <taxon>Orchesellidae</taxon>
        <taxon>Orchesellinae</taxon>
        <taxon>Orchesella</taxon>
    </lineage>
</organism>
<reference evidence="1 2" key="1">
    <citation type="submission" date="2024-08" db="EMBL/GenBank/DDBJ databases">
        <authorList>
            <person name="Cucini C."/>
            <person name="Frati F."/>
        </authorList>
    </citation>
    <scope>NUCLEOTIDE SEQUENCE [LARGE SCALE GENOMIC DNA]</scope>
</reference>
<keyword evidence="2" id="KW-1185">Reference proteome</keyword>
<evidence type="ECO:0000313" key="2">
    <source>
        <dbReference type="Proteomes" id="UP001642540"/>
    </source>
</evidence>
<name>A0ABP1RDU0_9HEXA</name>